<feature type="modified residue" description="4-aspartylphosphate" evidence="4">
    <location>
        <position position="54"/>
    </location>
</feature>
<reference evidence="6 7" key="1">
    <citation type="submission" date="2021-01" db="EMBL/GenBank/DDBJ databases">
        <title>Genome seq and assembly of Devosia sp. LEGU1.</title>
        <authorList>
            <person name="Chhetri G."/>
        </authorList>
    </citation>
    <scope>NUCLEOTIDE SEQUENCE [LARGE SCALE GENOMIC DNA]</scope>
    <source>
        <strain evidence="6 7">LEGU1</strain>
    </source>
</reference>
<dbReference type="PROSITE" id="PS50110">
    <property type="entry name" value="RESPONSE_REGULATORY"/>
    <property type="match status" value="1"/>
</dbReference>
<dbReference type="RefSeq" id="WP_201634553.1">
    <property type="nucleotide sequence ID" value="NZ_CP068046.1"/>
</dbReference>
<dbReference type="PANTHER" id="PTHR44591">
    <property type="entry name" value="STRESS RESPONSE REGULATOR PROTEIN 1"/>
    <property type="match status" value="1"/>
</dbReference>
<dbReference type="SMART" id="SM00448">
    <property type="entry name" value="REC"/>
    <property type="match status" value="1"/>
</dbReference>
<keyword evidence="7" id="KW-1185">Reference proteome</keyword>
<feature type="domain" description="Response regulatory" evidence="5">
    <location>
        <begin position="3"/>
        <end position="116"/>
    </location>
</feature>
<evidence type="ECO:0000313" key="6">
    <source>
        <dbReference type="EMBL" id="QQR39824.1"/>
    </source>
</evidence>
<dbReference type="PANTHER" id="PTHR44591:SF3">
    <property type="entry name" value="RESPONSE REGULATORY DOMAIN-CONTAINING PROTEIN"/>
    <property type="match status" value="1"/>
</dbReference>
<dbReference type="InterPro" id="IPR050595">
    <property type="entry name" value="Bact_response_regulator"/>
</dbReference>
<keyword evidence="2" id="KW-0805">Transcription regulation</keyword>
<sequence length="116" mass="12808">MKSFLVVDDEPLVRMDMAELIRENGYEAWEAANASEALGILERAGDAFIGLITDVNMPGTRNGMVLANHVRTVWPHIRIIVVSAGRKPFAGELPDNTSFIHKPWRPEQVVTAIGVV</sequence>
<keyword evidence="3" id="KW-0804">Transcription</keyword>
<evidence type="ECO:0000256" key="1">
    <source>
        <dbReference type="ARBA" id="ARBA00022553"/>
    </source>
</evidence>
<keyword evidence="1 4" id="KW-0597">Phosphoprotein</keyword>
<dbReference type="EMBL" id="CP068046">
    <property type="protein sequence ID" value="QQR39824.1"/>
    <property type="molecule type" value="Genomic_DNA"/>
</dbReference>
<evidence type="ECO:0000256" key="3">
    <source>
        <dbReference type="ARBA" id="ARBA00023163"/>
    </source>
</evidence>
<dbReference type="Gene3D" id="3.40.50.2300">
    <property type="match status" value="1"/>
</dbReference>
<dbReference type="Proteomes" id="UP000595857">
    <property type="component" value="Chromosome"/>
</dbReference>
<evidence type="ECO:0000256" key="4">
    <source>
        <dbReference type="PROSITE-ProRule" id="PRU00169"/>
    </source>
</evidence>
<evidence type="ECO:0000256" key="2">
    <source>
        <dbReference type="ARBA" id="ARBA00023015"/>
    </source>
</evidence>
<name>A0ABX7C975_9HYPH</name>
<dbReference type="InterPro" id="IPR001789">
    <property type="entry name" value="Sig_transdc_resp-reg_receiver"/>
</dbReference>
<dbReference type="Pfam" id="PF00072">
    <property type="entry name" value="Response_reg"/>
    <property type="match status" value="1"/>
</dbReference>
<evidence type="ECO:0000313" key="7">
    <source>
        <dbReference type="Proteomes" id="UP000595857"/>
    </source>
</evidence>
<dbReference type="SUPFAM" id="SSF52172">
    <property type="entry name" value="CheY-like"/>
    <property type="match status" value="1"/>
</dbReference>
<accession>A0ABX7C975</accession>
<evidence type="ECO:0000259" key="5">
    <source>
        <dbReference type="PROSITE" id="PS50110"/>
    </source>
</evidence>
<protein>
    <submittedName>
        <fullName evidence="6">Response regulator</fullName>
    </submittedName>
</protein>
<proteinExistence type="predicted"/>
<organism evidence="6 7">
    <name type="scientific">Devosia rhizoryzae</name>
    <dbReference type="NCBI Taxonomy" id="2774137"/>
    <lineage>
        <taxon>Bacteria</taxon>
        <taxon>Pseudomonadati</taxon>
        <taxon>Pseudomonadota</taxon>
        <taxon>Alphaproteobacteria</taxon>
        <taxon>Hyphomicrobiales</taxon>
        <taxon>Devosiaceae</taxon>
        <taxon>Devosia</taxon>
    </lineage>
</organism>
<gene>
    <name evidence="6" type="ORF">JI748_02045</name>
</gene>
<dbReference type="InterPro" id="IPR011006">
    <property type="entry name" value="CheY-like_superfamily"/>
</dbReference>